<feature type="region of interest" description="Disordered" evidence="1">
    <location>
        <begin position="23"/>
        <end position="44"/>
    </location>
</feature>
<sequence length="360" mass="35799">MRSRLALLALAVVGSAVVTAAPAGAAPDSSGSTGSAGSSTGSQVSDARFETLCTPTDPGLAEISGLVSTGGTMYAIGDSGTDDEVWVLDDQCQVTGTVPVPPTPFDVEDMAMAGGRLWLADTGDNTKVRQQVSLTDVDPVTGAGARHLLTYPDGPHDAETLLVGRDGRPVIVTKEILAASGIYRPAGGATLDQLGPGPAPLQRIGQIAYAPTDTPGSPMPVAGSILVTGGAVSADGRVVAVRTYTDVYLYPAPDGDIAAALTGATPVRVPMPNQPQGEAIAFTPDGDLLSASEANGGPLPPIQILRGATGLVDLPAPPPPVVAAAQADSGATGAVVAVAAGMGAAALGGGALWFRARRDA</sequence>
<evidence type="ECO:0000256" key="1">
    <source>
        <dbReference type="SAM" id="MobiDB-lite"/>
    </source>
</evidence>
<feature type="transmembrane region" description="Helical" evidence="2">
    <location>
        <begin position="334"/>
        <end position="354"/>
    </location>
</feature>
<evidence type="ECO:0008006" key="6">
    <source>
        <dbReference type="Google" id="ProtNLM"/>
    </source>
</evidence>
<evidence type="ECO:0000313" key="4">
    <source>
        <dbReference type="EMBL" id="SDC98747.1"/>
    </source>
</evidence>
<feature type="signal peptide" evidence="3">
    <location>
        <begin position="1"/>
        <end position="20"/>
    </location>
</feature>
<keyword evidence="2" id="KW-1133">Transmembrane helix</keyword>
<dbReference type="RefSeq" id="WP_072844078.1">
    <property type="nucleotide sequence ID" value="NZ_FNAB01000002.1"/>
</dbReference>
<keyword evidence="5" id="KW-1185">Reference proteome</keyword>
<dbReference type="Proteomes" id="UP000199417">
    <property type="component" value="Unassembled WGS sequence"/>
</dbReference>
<dbReference type="STRING" id="168276.SAMN05444580_102303"/>
<reference evidence="4 5" key="1">
    <citation type="submission" date="2016-10" db="EMBL/GenBank/DDBJ databases">
        <authorList>
            <person name="de Groot N.N."/>
        </authorList>
    </citation>
    <scope>NUCLEOTIDE SEQUENCE [LARGE SCALE GENOMIC DNA]</scope>
    <source>
        <strain evidence="4 5">JCM 11308</strain>
    </source>
</reference>
<keyword evidence="2" id="KW-0472">Membrane</keyword>
<feature type="compositionally biased region" description="Low complexity" evidence="1">
    <location>
        <begin position="23"/>
        <end position="42"/>
    </location>
</feature>
<evidence type="ECO:0000256" key="2">
    <source>
        <dbReference type="SAM" id="Phobius"/>
    </source>
</evidence>
<evidence type="ECO:0000313" key="5">
    <source>
        <dbReference type="Proteomes" id="UP000199417"/>
    </source>
</evidence>
<proteinExistence type="predicted"/>
<dbReference type="AlphaFoldDB" id="A0A1G6R428"/>
<keyword evidence="3" id="KW-0732">Signal</keyword>
<dbReference type="SUPFAM" id="SSF75011">
    <property type="entry name" value="3-carboxy-cis,cis-mucoante lactonizing enzyme"/>
    <property type="match status" value="1"/>
</dbReference>
<name>A0A1G6R428_9NOCA</name>
<accession>A0A1G6R428</accession>
<evidence type="ECO:0000256" key="3">
    <source>
        <dbReference type="SAM" id="SignalP"/>
    </source>
</evidence>
<dbReference type="EMBL" id="FNAB01000002">
    <property type="protein sequence ID" value="SDC98747.1"/>
    <property type="molecule type" value="Genomic_DNA"/>
</dbReference>
<organism evidence="4 5">
    <name type="scientific">Rhodococcus tukisamuensis</name>
    <dbReference type="NCBI Taxonomy" id="168276"/>
    <lineage>
        <taxon>Bacteria</taxon>
        <taxon>Bacillati</taxon>
        <taxon>Actinomycetota</taxon>
        <taxon>Actinomycetes</taxon>
        <taxon>Mycobacteriales</taxon>
        <taxon>Nocardiaceae</taxon>
        <taxon>Rhodococcus</taxon>
    </lineage>
</organism>
<keyword evidence="2" id="KW-0812">Transmembrane</keyword>
<feature type="chain" id="PRO_5039430657" description="Gram-positive cocci surface proteins LPxTG domain-containing protein" evidence="3">
    <location>
        <begin position="21"/>
        <end position="360"/>
    </location>
</feature>
<gene>
    <name evidence="4" type="ORF">SAMN05444580_102303</name>
</gene>
<protein>
    <recommendedName>
        <fullName evidence="6">Gram-positive cocci surface proteins LPxTG domain-containing protein</fullName>
    </recommendedName>
</protein>